<feature type="site" description="Transition state stabilizer" evidence="4">
    <location>
        <position position="22"/>
    </location>
</feature>
<proteinExistence type="inferred from homology"/>
<dbReference type="PANTHER" id="PTHR32125:SF4">
    <property type="entry name" value="2-C-METHYL-D-ERYTHRITOL 4-PHOSPHATE CYTIDYLYLTRANSFERASE, CHLOROPLASTIC"/>
    <property type="match status" value="1"/>
</dbReference>
<evidence type="ECO:0000313" key="6">
    <source>
        <dbReference type="Proteomes" id="UP000002064"/>
    </source>
</evidence>
<dbReference type="CDD" id="cd02516">
    <property type="entry name" value="CDP-ME_synthetase"/>
    <property type="match status" value="1"/>
</dbReference>
<dbReference type="EMBL" id="CP002032">
    <property type="protein sequence ID" value="ADH61634.1"/>
    <property type="molecule type" value="Genomic_DNA"/>
</dbReference>
<feature type="site" description="Positions MEP for the nucleophilic attack" evidence="4">
    <location>
        <position position="155"/>
    </location>
</feature>
<protein>
    <recommendedName>
        <fullName evidence="4">2-C-methyl-D-erythritol 4-phosphate cytidylyltransferase</fullName>
        <ecNumber evidence="4">2.7.7.60</ecNumber>
    </recommendedName>
    <alternativeName>
        <fullName evidence="4">4-diphosphocytidyl-2C-methyl-D-erythritol synthase</fullName>
    </alternativeName>
    <alternativeName>
        <fullName evidence="4">MEP cytidylyltransferase</fullName>
        <shortName evidence="4">MCT</shortName>
    </alternativeName>
</protein>
<evidence type="ECO:0000256" key="4">
    <source>
        <dbReference type="HAMAP-Rule" id="MF_00108"/>
    </source>
</evidence>
<dbReference type="NCBIfam" id="TIGR00453">
    <property type="entry name" value="ispD"/>
    <property type="match status" value="1"/>
</dbReference>
<dbReference type="InterPro" id="IPR029044">
    <property type="entry name" value="Nucleotide-diphossugar_trans"/>
</dbReference>
<dbReference type="HAMAP" id="MF_00108">
    <property type="entry name" value="IspD"/>
    <property type="match status" value="1"/>
</dbReference>
<dbReference type="SUPFAM" id="SSF53448">
    <property type="entry name" value="Nucleotide-diphospho-sugar transferases"/>
    <property type="match status" value="1"/>
</dbReference>
<gene>
    <name evidence="4" type="primary">ispD</name>
    <name evidence="5" type="ordered locus">Tmath_1947</name>
</gene>
<evidence type="ECO:0000256" key="3">
    <source>
        <dbReference type="ARBA" id="ARBA00023229"/>
    </source>
</evidence>
<keyword evidence="2 4" id="KW-0548">Nucleotidyltransferase</keyword>
<comment type="function">
    <text evidence="4">Catalyzes the formation of 4-diphosphocytidyl-2-C-methyl-D-erythritol from CTP and 2-C-methyl-D-erythritol 4-phosphate (MEP).</text>
</comment>
<evidence type="ECO:0000256" key="1">
    <source>
        <dbReference type="ARBA" id="ARBA00022679"/>
    </source>
</evidence>
<dbReference type="Proteomes" id="UP000002064">
    <property type="component" value="Chromosome"/>
</dbReference>
<dbReference type="GO" id="GO:0016779">
    <property type="term" value="F:nucleotidyltransferase activity"/>
    <property type="evidence" value="ECO:0007669"/>
    <property type="project" value="UniProtKB-KW"/>
</dbReference>
<keyword evidence="3 4" id="KW-0414">Isoprene biosynthesis</keyword>
<reference evidence="5 6" key="1">
    <citation type="submission" date="2010-05" db="EMBL/GenBank/DDBJ databases">
        <title>Complete sequence of Thermoanaerobacter mathranii subsp. mathranii mathranii str. A3.</title>
        <authorList>
            <consortium name="US DOE Joint Genome Institute"/>
            <person name="Lucas S."/>
            <person name="Copeland A."/>
            <person name="Lapidus A."/>
            <person name="Cheng J.-F."/>
            <person name="Bruce D."/>
            <person name="Goodwin L."/>
            <person name="Pitluck S."/>
            <person name="Held B."/>
            <person name="Detter J.C."/>
            <person name="Han C."/>
            <person name="Tapia R."/>
            <person name="Land M."/>
            <person name="Hauser L."/>
            <person name="Kyrpides N."/>
            <person name="Mikhailova N."/>
            <person name="Zhou J."/>
            <person name="Hemme C."/>
            <person name="Woyke T."/>
        </authorList>
    </citation>
    <scope>NUCLEOTIDE SEQUENCE [LARGE SCALE GENOMIC DNA]</scope>
    <source>
        <strain evidence="5 6">A3</strain>
    </source>
</reference>
<dbReference type="InterPro" id="IPR001228">
    <property type="entry name" value="IspD"/>
</dbReference>
<dbReference type="InterPro" id="IPR034683">
    <property type="entry name" value="IspD/TarI"/>
</dbReference>
<comment type="similarity">
    <text evidence="4">Belongs to the IspD/TarI cytidylyltransferase family. IspD subfamily.</text>
</comment>
<name>A0ABM5LSM2_THEM3</name>
<comment type="pathway">
    <text evidence="4">Isoprenoid biosynthesis; isopentenyl diphosphate biosynthesis via DXP pathway; isopentenyl diphosphate from 1-deoxy-D-xylulose 5-phosphate: step 2/6.</text>
</comment>
<dbReference type="Pfam" id="PF01128">
    <property type="entry name" value="IspD"/>
    <property type="match status" value="1"/>
</dbReference>
<feature type="site" description="Positions MEP for the nucleophilic attack" evidence="4">
    <location>
        <position position="211"/>
    </location>
</feature>
<organism evidence="5 6">
    <name type="scientific">Thermoanaerobacter mathranii subsp. mathranii (strain DSM 11426 / CCUG 53645 / CIP 108742 / A3)</name>
    <dbReference type="NCBI Taxonomy" id="583358"/>
    <lineage>
        <taxon>Bacteria</taxon>
        <taxon>Bacillati</taxon>
        <taxon>Bacillota</taxon>
        <taxon>Clostridia</taxon>
        <taxon>Thermoanaerobacterales</taxon>
        <taxon>Thermoanaerobacteraceae</taxon>
        <taxon>Thermoanaerobacter</taxon>
    </lineage>
</organism>
<evidence type="ECO:0000313" key="5">
    <source>
        <dbReference type="EMBL" id="ADH61634.1"/>
    </source>
</evidence>
<dbReference type="Gene3D" id="3.90.550.10">
    <property type="entry name" value="Spore Coat Polysaccharide Biosynthesis Protein SpsA, Chain A"/>
    <property type="match status" value="1"/>
</dbReference>
<keyword evidence="1 4" id="KW-0808">Transferase</keyword>
<feature type="site" description="Transition state stabilizer" evidence="4">
    <location>
        <position position="15"/>
    </location>
</feature>
<sequence>MNVSAVIVAAGKGIRMGHTVNKVYLPIAGKPVLYYSLKTFDEIDWIKEIVVVVSKEEIEYCKENVIKRYFFKKPVKLVEGGSERQYSVYNGIINTERNCEIITIHDGARPLIEKEVVLKALKEAYLYKAVALGVPVKDTIKVVDEKNFILNTPDRKYLWAIQTPQVFERNLIIKAHQKALEDGFLGTDDTVLVERLGYKVKVVEGDYRNIKITTPEDLIVAEAFLKNNVL</sequence>
<dbReference type="EC" id="2.7.7.60" evidence="4"/>
<evidence type="ECO:0000256" key="2">
    <source>
        <dbReference type="ARBA" id="ARBA00022695"/>
    </source>
</evidence>
<dbReference type="PANTHER" id="PTHR32125">
    <property type="entry name" value="2-C-METHYL-D-ERYTHRITOL 4-PHOSPHATE CYTIDYLYLTRANSFERASE, CHLOROPLASTIC"/>
    <property type="match status" value="1"/>
</dbReference>
<comment type="catalytic activity">
    <reaction evidence="4">
        <text>2-C-methyl-D-erythritol 4-phosphate + CTP + H(+) = 4-CDP-2-C-methyl-D-erythritol + diphosphate</text>
        <dbReference type="Rhea" id="RHEA:13429"/>
        <dbReference type="ChEBI" id="CHEBI:15378"/>
        <dbReference type="ChEBI" id="CHEBI:33019"/>
        <dbReference type="ChEBI" id="CHEBI:37563"/>
        <dbReference type="ChEBI" id="CHEBI:57823"/>
        <dbReference type="ChEBI" id="CHEBI:58262"/>
        <dbReference type="EC" id="2.7.7.60"/>
    </reaction>
</comment>
<dbReference type="RefSeq" id="WP_013150817.1">
    <property type="nucleotide sequence ID" value="NC_014209.1"/>
</dbReference>
<keyword evidence="6" id="KW-1185">Reference proteome</keyword>
<accession>A0ABM5LSM2</accession>
<dbReference type="InterPro" id="IPR050088">
    <property type="entry name" value="IspD/TarI_cytidylyltransf_bact"/>
</dbReference>